<name>A0ABS6CYB0_9FIRM</name>
<gene>
    <name evidence="4" type="ORF">HGO97_000555</name>
</gene>
<feature type="transmembrane region" description="Helical" evidence="1">
    <location>
        <begin position="6"/>
        <end position="28"/>
    </location>
</feature>
<proteinExistence type="predicted"/>
<dbReference type="PROSITE" id="PS50887">
    <property type="entry name" value="GGDEF"/>
    <property type="match status" value="1"/>
</dbReference>
<dbReference type="PANTHER" id="PTHR33121">
    <property type="entry name" value="CYCLIC DI-GMP PHOSPHODIESTERASE PDEF"/>
    <property type="match status" value="1"/>
</dbReference>
<dbReference type="InterPro" id="IPR050706">
    <property type="entry name" value="Cyclic-di-GMP_PDE-like"/>
</dbReference>
<accession>A0ABS6CYB0</accession>
<dbReference type="SMART" id="SM00052">
    <property type="entry name" value="EAL"/>
    <property type="match status" value="1"/>
</dbReference>
<dbReference type="Pfam" id="PF00563">
    <property type="entry name" value="EAL"/>
    <property type="match status" value="1"/>
</dbReference>
<dbReference type="CDD" id="cd01949">
    <property type="entry name" value="GGDEF"/>
    <property type="match status" value="1"/>
</dbReference>
<feature type="transmembrane region" description="Helical" evidence="1">
    <location>
        <begin position="151"/>
        <end position="171"/>
    </location>
</feature>
<dbReference type="PANTHER" id="PTHR33121:SF71">
    <property type="entry name" value="OXYGEN SENSOR PROTEIN DOSP"/>
    <property type="match status" value="1"/>
</dbReference>
<evidence type="ECO:0000256" key="1">
    <source>
        <dbReference type="SAM" id="Phobius"/>
    </source>
</evidence>
<feature type="domain" description="EAL" evidence="2">
    <location>
        <begin position="362"/>
        <end position="616"/>
    </location>
</feature>
<keyword evidence="1" id="KW-0812">Transmembrane</keyword>
<keyword evidence="5" id="KW-1185">Reference proteome</keyword>
<evidence type="ECO:0000259" key="3">
    <source>
        <dbReference type="PROSITE" id="PS50887"/>
    </source>
</evidence>
<keyword evidence="1" id="KW-0472">Membrane</keyword>
<dbReference type="RefSeq" id="WP_216238411.1">
    <property type="nucleotide sequence ID" value="NZ_JABACJ020000001.1"/>
</dbReference>
<evidence type="ECO:0000313" key="5">
    <source>
        <dbReference type="Proteomes" id="UP000723714"/>
    </source>
</evidence>
<dbReference type="CDD" id="cd01948">
    <property type="entry name" value="EAL"/>
    <property type="match status" value="1"/>
</dbReference>
<reference evidence="4 5" key="1">
    <citation type="submission" date="2021-06" db="EMBL/GenBank/DDBJ databases">
        <title>Faecalicatena sp. nov. isolated from porcine feces.</title>
        <authorList>
            <person name="Oh B.S."/>
            <person name="Lee J.H."/>
        </authorList>
    </citation>
    <scope>NUCLEOTIDE SEQUENCE [LARGE SCALE GENOMIC DNA]</scope>
    <source>
        <strain evidence="4 5">AGMB00832</strain>
    </source>
</reference>
<dbReference type="PROSITE" id="PS50883">
    <property type="entry name" value="EAL"/>
    <property type="match status" value="1"/>
</dbReference>
<sequence length="621" mass="72938">MKKKWRYALLGFFLGMILLVGFVFHSVYSTQSYGRLINYVGIVRGATQRLVKLEMNGIPRDDLITYLDEILDGLNSGDGKYELLRVEEEDYQTCLKKLDDEWEILKEDIYRYREDPTTEKTLLESSETYFDLANDTVFAAEAFSTHRIRNLLLMTIVLTGCIILIWLFYFWSNIRKILNLESVNRNLEDKAGRDILTNAYTVSRFREIAQRLLDNCGDKKYAVFYADFADFKYINDVFGYEWGDTILKEYASIIEQDLQEDEVFGRVNADNFVIMRHYKTKKEVLDRQKEVDQKITEYMHNSYEKHVLSVCCGVCCIDDVMEELKIEGLMDRANFARKSVKTGRYDKYRFYNESIRKKLYQEKSIESSMESALENREFLVYYQPKVDLKTDKIACSEALVRWKKADGTIISPGDFIPVFEKNYTIPLLDRYVFEEVCRWLRHLLDERHEPLPVSVNVSRLQFYNTNFVQIYTEIRDRYQIPPNLLEIEFTETILFDSWDVLCKIVEDLHKAGFSCSIDDFGKGYSSLSTVQNLNIDVLKIDAAFFPNIVEKEKDRLMVKGIINLVKQFDVVTVAEGIEEMEQVEFLKSVDCDMVQGYVFYRPMPQEEYEKLLFPLVDGKAE</sequence>
<keyword evidence="1" id="KW-1133">Transmembrane helix</keyword>
<feature type="domain" description="GGDEF" evidence="3">
    <location>
        <begin position="219"/>
        <end position="353"/>
    </location>
</feature>
<evidence type="ECO:0000313" key="4">
    <source>
        <dbReference type="EMBL" id="MBU3874310.1"/>
    </source>
</evidence>
<dbReference type="EMBL" id="JABACJ020000001">
    <property type="protein sequence ID" value="MBU3874310.1"/>
    <property type="molecule type" value="Genomic_DNA"/>
</dbReference>
<dbReference type="InterPro" id="IPR001633">
    <property type="entry name" value="EAL_dom"/>
</dbReference>
<dbReference type="Proteomes" id="UP000723714">
    <property type="component" value="Unassembled WGS sequence"/>
</dbReference>
<dbReference type="Pfam" id="PF00990">
    <property type="entry name" value="GGDEF"/>
    <property type="match status" value="1"/>
</dbReference>
<comment type="caution">
    <text evidence="4">The sequence shown here is derived from an EMBL/GenBank/DDBJ whole genome shotgun (WGS) entry which is preliminary data.</text>
</comment>
<protein>
    <submittedName>
        <fullName evidence="4">Bifunctional diguanylate cyclase/phosphodiesterase</fullName>
    </submittedName>
</protein>
<dbReference type="SMART" id="SM00267">
    <property type="entry name" value="GGDEF"/>
    <property type="match status" value="1"/>
</dbReference>
<dbReference type="NCBIfam" id="TIGR00254">
    <property type="entry name" value="GGDEF"/>
    <property type="match status" value="1"/>
</dbReference>
<dbReference type="InterPro" id="IPR000160">
    <property type="entry name" value="GGDEF_dom"/>
</dbReference>
<evidence type="ECO:0000259" key="2">
    <source>
        <dbReference type="PROSITE" id="PS50883"/>
    </source>
</evidence>
<organism evidence="4 5">
    <name type="scientific">Faecalicatena faecalis</name>
    <dbReference type="NCBI Taxonomy" id="2726362"/>
    <lineage>
        <taxon>Bacteria</taxon>
        <taxon>Bacillati</taxon>
        <taxon>Bacillota</taxon>
        <taxon>Clostridia</taxon>
        <taxon>Lachnospirales</taxon>
        <taxon>Lachnospiraceae</taxon>
        <taxon>Faecalicatena</taxon>
    </lineage>
</organism>